<sequence>MDIFHRFIITCGKIKIKSSSQYQRDKKDYDYIRKDHFVKNGVQIGKSVENFHNFTPVTRSDKLISLGIYVYMSVLLYHSNGFCEREYKNIDIG</sequence>
<protein>
    <submittedName>
        <fullName evidence="1">Uncharacterized protein</fullName>
    </submittedName>
</protein>
<dbReference type="STRING" id="1121335.Cst_c10370"/>
<dbReference type="Proteomes" id="UP000011220">
    <property type="component" value="Chromosome"/>
</dbReference>
<proteinExistence type="predicted"/>
<evidence type="ECO:0000313" key="2">
    <source>
        <dbReference type="Proteomes" id="UP000011220"/>
    </source>
</evidence>
<dbReference type="KEGG" id="css:Cst_c10370"/>
<name>L7VIX6_THES1</name>
<dbReference type="AlphaFoldDB" id="L7VIX6"/>
<organism evidence="1 2">
    <name type="scientific">Thermoclostridium stercorarium (strain ATCC 35414 / DSM 8532 / NCIMB 11754)</name>
    <name type="common">Clostridium stercorarium</name>
    <dbReference type="NCBI Taxonomy" id="1121335"/>
    <lineage>
        <taxon>Bacteria</taxon>
        <taxon>Bacillati</taxon>
        <taxon>Bacillota</taxon>
        <taxon>Clostridia</taxon>
        <taxon>Eubacteriales</taxon>
        <taxon>Oscillospiraceae</taxon>
        <taxon>Thermoclostridium</taxon>
    </lineage>
</organism>
<accession>L7VIX6</accession>
<dbReference type="EMBL" id="CP004044">
    <property type="protein sequence ID" value="AGC68035.1"/>
    <property type="molecule type" value="Genomic_DNA"/>
</dbReference>
<evidence type="ECO:0000313" key="1">
    <source>
        <dbReference type="EMBL" id="AGC68035.1"/>
    </source>
</evidence>
<keyword evidence="2" id="KW-1185">Reference proteome</keyword>
<reference evidence="1 2" key="1">
    <citation type="journal article" date="2013" name="Genome Announc.">
        <title>Complete genome sequence of Clostridium stercorarium subsp. stercorarium strain DSM 8532, a thermophilic degrader of plant cell wall fibers.</title>
        <authorList>
            <person name="Poehlein A."/>
            <person name="Zverlov V.V."/>
            <person name="Daniel R."/>
            <person name="Schwarz W.H."/>
            <person name="Liebl W."/>
        </authorList>
    </citation>
    <scope>NUCLEOTIDE SEQUENCE [LARGE SCALE GENOMIC DNA]</scope>
    <source>
        <strain evidence="2">ATCC 35414 / DSM 8532 / NCIMB 11754</strain>
    </source>
</reference>
<gene>
    <name evidence="1" type="ordered locus">Cst_c10370</name>
</gene>